<feature type="transmembrane region" description="Helical" evidence="1">
    <location>
        <begin position="93"/>
        <end position="110"/>
    </location>
</feature>
<feature type="transmembrane region" description="Helical" evidence="1">
    <location>
        <begin position="238"/>
        <end position="257"/>
    </location>
</feature>
<evidence type="ECO:0000259" key="2">
    <source>
        <dbReference type="Pfam" id="PF07670"/>
    </source>
</evidence>
<feature type="transmembrane region" description="Helical" evidence="1">
    <location>
        <begin position="309"/>
        <end position="329"/>
    </location>
</feature>
<evidence type="ECO:0000256" key="1">
    <source>
        <dbReference type="SAM" id="Phobius"/>
    </source>
</evidence>
<keyword evidence="4" id="KW-1185">Reference proteome</keyword>
<proteinExistence type="predicted"/>
<evidence type="ECO:0000313" key="3">
    <source>
        <dbReference type="EMBL" id="UOO93341.1"/>
    </source>
</evidence>
<dbReference type="EMBL" id="CP091512">
    <property type="protein sequence ID" value="UOO93341.1"/>
    <property type="molecule type" value="Genomic_DNA"/>
</dbReference>
<name>A0ABY4EC68_VITST</name>
<feature type="transmembrane region" description="Helical" evidence="1">
    <location>
        <begin position="21"/>
        <end position="43"/>
    </location>
</feature>
<evidence type="ECO:0000313" key="4">
    <source>
        <dbReference type="Proteomes" id="UP000832034"/>
    </source>
</evidence>
<feature type="transmembrane region" description="Helical" evidence="1">
    <location>
        <begin position="63"/>
        <end position="81"/>
    </location>
</feature>
<accession>A0ABY4EC68</accession>
<reference evidence="3" key="2">
    <citation type="journal article" date="2022" name="Res Sq">
        <title>Evolution of multicellular longitudinally dividing oral cavity symbionts (Neisseriaceae).</title>
        <authorList>
            <person name="Nyongesa S."/>
            <person name="Weber P."/>
            <person name="Bernet E."/>
            <person name="Pullido F."/>
            <person name="Nieckarz M."/>
            <person name="Delaby M."/>
            <person name="Nieves C."/>
            <person name="Viehboeck T."/>
            <person name="Krause N."/>
            <person name="Rivera-Millot A."/>
            <person name="Nakamura A."/>
            <person name="Vischer N."/>
            <person name="VanNieuwenhze M."/>
            <person name="Brun Y."/>
            <person name="Cava F."/>
            <person name="Bulgheresi S."/>
            <person name="Veyrier F."/>
        </authorList>
    </citation>
    <scope>NUCLEOTIDE SEQUENCE</scope>
    <source>
        <strain evidence="3">SAG 1488-6</strain>
    </source>
</reference>
<feature type="transmembrane region" description="Helical" evidence="1">
    <location>
        <begin position="385"/>
        <end position="408"/>
    </location>
</feature>
<feature type="domain" description="Nucleoside transporter/FeoB GTPase Gate" evidence="2">
    <location>
        <begin position="132"/>
        <end position="232"/>
    </location>
</feature>
<dbReference type="Pfam" id="PF07670">
    <property type="entry name" value="Gate"/>
    <property type="match status" value="1"/>
</dbReference>
<organism evidence="3 4">
    <name type="scientific">Vitreoscilla stercoraria</name>
    <dbReference type="NCBI Taxonomy" id="61"/>
    <lineage>
        <taxon>Bacteria</taxon>
        <taxon>Pseudomonadati</taxon>
        <taxon>Pseudomonadota</taxon>
        <taxon>Betaproteobacteria</taxon>
        <taxon>Neisseriales</taxon>
        <taxon>Neisseriaceae</taxon>
        <taxon>Vitreoscilla</taxon>
    </lineage>
</organism>
<feature type="transmembrane region" description="Helical" evidence="1">
    <location>
        <begin position="208"/>
        <end position="226"/>
    </location>
</feature>
<feature type="transmembrane region" description="Helical" evidence="1">
    <location>
        <begin position="414"/>
        <end position="436"/>
    </location>
</feature>
<keyword evidence="1" id="KW-0812">Transmembrane</keyword>
<protein>
    <submittedName>
        <fullName evidence="3">YjiH family protein</fullName>
    </submittedName>
</protein>
<dbReference type="RefSeq" id="WP_019957692.1">
    <property type="nucleotide sequence ID" value="NZ_CP091512.1"/>
</dbReference>
<feature type="transmembrane region" description="Helical" evidence="1">
    <location>
        <begin position="175"/>
        <end position="193"/>
    </location>
</feature>
<dbReference type="InterPro" id="IPR011642">
    <property type="entry name" value="Gate_dom"/>
</dbReference>
<sequence>MSEQSFVSKGNKSASNDWLSIAKILFFSSIGIFLFFVPVSIGGKETILLDHATGVLTGPLKPVAIAALLALMAYGALSPFIQGTFRHSVSNMIFSICKLLGLILAVLYLTNTAPAWAMQKDMLPFLFDKLALNVGILIPIGAVALTFLIGFGLLELLGVMMERLMRPVFRTPGASSIDAVASFVGSYSVGMLITNRMYTQGRYSLREAMIIATGFSTVSATFMIIVAKTLGIMAFWNFYFWSALVITFTVTAITAYIPPLSWLNNDSSNPMPEAPQGQAWAFAKAAGIKQYQSNPSIANMMWANFLDGLRMSAIVAPSILAIGFIGLLLSKYTPVFEWVGLVLKPFMWLTGIEGLAQHSGSFASGLAEMFLPAILLKDAEFAVRYIAAITCISSVLFFSGSIPCMLATQIPIKFWHLLVIWLVRTILSILLASVALRLGLMMGWLVA</sequence>
<keyword evidence="1" id="KW-1133">Transmembrane helix</keyword>
<gene>
    <name evidence="3" type="ORF">LVJ81_04750</name>
</gene>
<feature type="transmembrane region" description="Helical" evidence="1">
    <location>
        <begin position="130"/>
        <end position="154"/>
    </location>
</feature>
<keyword evidence="1" id="KW-0472">Membrane</keyword>
<reference evidence="3" key="1">
    <citation type="submission" date="2021-12" db="EMBL/GenBank/DDBJ databases">
        <authorList>
            <person name="Veyrier F.J."/>
        </authorList>
    </citation>
    <scope>NUCLEOTIDE SEQUENCE</scope>
    <source>
        <strain evidence="3">SAG 1488-6</strain>
    </source>
</reference>
<dbReference type="Proteomes" id="UP000832034">
    <property type="component" value="Chromosome"/>
</dbReference>